<dbReference type="EMBL" id="BAAARK010000037">
    <property type="protein sequence ID" value="GAA2685959.1"/>
    <property type="molecule type" value="Genomic_DNA"/>
</dbReference>
<protein>
    <submittedName>
        <fullName evidence="2">Uncharacterized protein</fullName>
    </submittedName>
</protein>
<keyword evidence="3" id="KW-1185">Reference proteome</keyword>
<sequence length="59" mass="6465">MGKDPSEPRTWGHPWGAYPPRARAGAADRGAGTRLRSAYRLVTECRRGVYAGARDAYMA</sequence>
<feature type="region of interest" description="Disordered" evidence="1">
    <location>
        <begin position="1"/>
        <end position="30"/>
    </location>
</feature>
<name>A0ABN3SU61_9ACTN</name>
<feature type="compositionally biased region" description="Low complexity" evidence="1">
    <location>
        <begin position="21"/>
        <end position="30"/>
    </location>
</feature>
<comment type="caution">
    <text evidence="2">The sequence shown here is derived from an EMBL/GenBank/DDBJ whole genome shotgun (WGS) entry which is preliminary data.</text>
</comment>
<organism evidence="2 3">
    <name type="scientific">Streptomyces lunalinharesii</name>
    <dbReference type="NCBI Taxonomy" id="333384"/>
    <lineage>
        <taxon>Bacteria</taxon>
        <taxon>Bacillati</taxon>
        <taxon>Actinomycetota</taxon>
        <taxon>Actinomycetes</taxon>
        <taxon>Kitasatosporales</taxon>
        <taxon>Streptomycetaceae</taxon>
        <taxon>Streptomyces</taxon>
    </lineage>
</organism>
<evidence type="ECO:0000313" key="3">
    <source>
        <dbReference type="Proteomes" id="UP001500994"/>
    </source>
</evidence>
<evidence type="ECO:0000313" key="2">
    <source>
        <dbReference type="EMBL" id="GAA2685959.1"/>
    </source>
</evidence>
<evidence type="ECO:0000256" key="1">
    <source>
        <dbReference type="SAM" id="MobiDB-lite"/>
    </source>
</evidence>
<dbReference type="Proteomes" id="UP001500994">
    <property type="component" value="Unassembled WGS sequence"/>
</dbReference>
<gene>
    <name evidence="2" type="ORF">GCM10009864_69380</name>
</gene>
<proteinExistence type="predicted"/>
<accession>A0ABN3SU61</accession>
<reference evidence="2 3" key="1">
    <citation type="journal article" date="2019" name="Int. J. Syst. Evol. Microbiol.">
        <title>The Global Catalogue of Microorganisms (GCM) 10K type strain sequencing project: providing services to taxonomists for standard genome sequencing and annotation.</title>
        <authorList>
            <consortium name="The Broad Institute Genomics Platform"/>
            <consortium name="The Broad Institute Genome Sequencing Center for Infectious Disease"/>
            <person name="Wu L."/>
            <person name="Ma J."/>
        </authorList>
    </citation>
    <scope>NUCLEOTIDE SEQUENCE [LARGE SCALE GENOMIC DNA]</scope>
    <source>
        <strain evidence="2 3">JCM 16374</strain>
    </source>
</reference>